<protein>
    <submittedName>
        <fullName evidence="2">Uncharacterized protein TCIL3000_9_6010</fullName>
    </submittedName>
</protein>
<reference evidence="2" key="1">
    <citation type="journal article" date="2012" name="Proc. Natl. Acad. Sci. U.S.A.">
        <title>Antigenic diversity is generated by distinct evolutionary mechanisms in African trypanosome species.</title>
        <authorList>
            <person name="Jackson A.P."/>
            <person name="Berry A."/>
            <person name="Aslett M."/>
            <person name="Allison H.C."/>
            <person name="Burton P."/>
            <person name="Vavrova-Anderson J."/>
            <person name="Brown R."/>
            <person name="Browne H."/>
            <person name="Corton N."/>
            <person name="Hauser H."/>
            <person name="Gamble J."/>
            <person name="Gilderthorp R."/>
            <person name="Marcello L."/>
            <person name="McQuillan J."/>
            <person name="Otto T.D."/>
            <person name="Quail M.A."/>
            <person name="Sanders M.J."/>
            <person name="van Tonder A."/>
            <person name="Ginger M.L."/>
            <person name="Field M.C."/>
            <person name="Barry J.D."/>
            <person name="Hertz-Fowler C."/>
            <person name="Berriman M."/>
        </authorList>
    </citation>
    <scope>NUCLEOTIDE SEQUENCE</scope>
    <source>
        <strain evidence="2">IL3000</strain>
    </source>
</reference>
<dbReference type="VEuPathDB" id="TriTrypDB:TcIL3000_9_6010"/>
<gene>
    <name evidence="2" type="ORF">TCIL3000_9_6010</name>
</gene>
<feature type="chain" id="PRO_5003410755" evidence="1">
    <location>
        <begin position="23"/>
        <end position="290"/>
    </location>
</feature>
<feature type="signal peptide" evidence="1">
    <location>
        <begin position="1"/>
        <end position="22"/>
    </location>
</feature>
<name>G0UUX9_TRYCI</name>
<sequence>MKLTPFFLVGAIIFALHCPTHAVLLPFPPSFYVTTGTTIPFTSSSPVAQAGSIYVSNESSRMRVDNFFMGFQYSFVVDGKNGRGFVFESNVASSSGGAGGENGASACRVFALRRGFEGPGVPDEFVKHAELSLVRGVKVWHFTGYSRSGAGPLQEVDYFVRNVSTQAVPWRVQMRRQRQAPKELTGSPVTLPNWRYFGGLFFDEVAMPRKPFDDHLERLMQDTTVTVDFYNFVPVEPDPSVFAVPAHCEESSVKFSSSDVDISLAQRFLVDFSLYAPIGQEMLQEKLNSA</sequence>
<evidence type="ECO:0000313" key="2">
    <source>
        <dbReference type="EMBL" id="CCC93193.1"/>
    </source>
</evidence>
<accession>G0UUX9</accession>
<dbReference type="EMBL" id="HE575322">
    <property type="protein sequence ID" value="CCC93193.1"/>
    <property type="molecule type" value="Genomic_DNA"/>
</dbReference>
<evidence type="ECO:0000256" key="1">
    <source>
        <dbReference type="SAM" id="SignalP"/>
    </source>
</evidence>
<dbReference type="AlphaFoldDB" id="G0UUX9"/>
<organism evidence="2">
    <name type="scientific">Trypanosoma congolense (strain IL3000)</name>
    <dbReference type="NCBI Taxonomy" id="1068625"/>
    <lineage>
        <taxon>Eukaryota</taxon>
        <taxon>Discoba</taxon>
        <taxon>Euglenozoa</taxon>
        <taxon>Kinetoplastea</taxon>
        <taxon>Metakinetoplastina</taxon>
        <taxon>Trypanosomatida</taxon>
        <taxon>Trypanosomatidae</taxon>
        <taxon>Trypanosoma</taxon>
        <taxon>Nannomonas</taxon>
    </lineage>
</organism>
<keyword evidence="1" id="KW-0732">Signal</keyword>
<proteinExistence type="predicted"/>